<reference evidence="8 9" key="1">
    <citation type="submission" date="2019-11" db="EMBL/GenBank/DDBJ databases">
        <title>Caenimonas koreensis gen. nov., sp. nov., isolated from activated sludge.</title>
        <authorList>
            <person name="Seung H.R."/>
        </authorList>
    </citation>
    <scope>NUCLEOTIDE SEQUENCE [LARGE SCALE GENOMIC DNA]</scope>
    <source>
        <strain evidence="8 9">EMB320</strain>
    </source>
</reference>
<dbReference type="OrthoDB" id="9801717at2"/>
<dbReference type="InterPro" id="IPR010998">
    <property type="entry name" value="Integrase_recombinase_N"/>
</dbReference>
<dbReference type="Proteomes" id="UP000487350">
    <property type="component" value="Unassembled WGS sequence"/>
</dbReference>
<dbReference type="PANTHER" id="PTHR30349">
    <property type="entry name" value="PHAGE INTEGRASE-RELATED"/>
    <property type="match status" value="1"/>
</dbReference>
<dbReference type="Gene3D" id="1.10.150.130">
    <property type="match status" value="1"/>
</dbReference>
<dbReference type="GO" id="GO:0003677">
    <property type="term" value="F:DNA binding"/>
    <property type="evidence" value="ECO:0007669"/>
    <property type="project" value="UniProtKB-UniRule"/>
</dbReference>
<dbReference type="InterPro" id="IPR013762">
    <property type="entry name" value="Integrase-like_cat_sf"/>
</dbReference>
<dbReference type="GO" id="GO:0006310">
    <property type="term" value="P:DNA recombination"/>
    <property type="evidence" value="ECO:0007669"/>
    <property type="project" value="UniProtKB-KW"/>
</dbReference>
<dbReference type="CDD" id="cd01193">
    <property type="entry name" value="INT_IntI_C"/>
    <property type="match status" value="1"/>
</dbReference>
<evidence type="ECO:0000256" key="5">
    <source>
        <dbReference type="PROSITE-ProRule" id="PRU01248"/>
    </source>
</evidence>
<sequence length="454" mass="50808">MPNPAPPSASSSVASPRLLDQVRARARYLHYSFSTEKAYVYWIRFFIRWHKLKHPRDMGSAEVEAFLSMLAMQRNVSTSTHNQALSALLFLYREVLNMQLPWMDNIRRPTYTKRIPSVLTREEVAALLAAMEGDIAIVAQLLYGTGMRLMEGLRLRVKDVDFERNAIIIREAKGSKDRVVMLPRSLTGPLRKQMQAAHALWMSDRAAGKAGVEVPHALESKYPQIGSTWGWFWLFPSPTFATDPATGVVRRHHLFEDRLKRALRKAITATGIQKRVSAHTLRHSFATHLLQAGTDIRTVQELLGHSDVSTTMIYTHVLKIAAGGTASPLDSLTPIAPPQQPPRCEEAVVAYDISSSKQLRHTDHAANHDEQQGHQQDHLGALRQAPHIAPRAARAPLVLVEQRLQLTCIDSAPQTSAIRARVKPLLVFEPHHPLESEEAQTVRVEGTPELAAFV</sequence>
<dbReference type="Gene3D" id="1.10.443.10">
    <property type="entry name" value="Intergrase catalytic core"/>
    <property type="match status" value="1"/>
</dbReference>
<dbReference type="PROSITE" id="PS51900">
    <property type="entry name" value="CB"/>
    <property type="match status" value="1"/>
</dbReference>
<feature type="domain" description="Core-binding (CB)" evidence="7">
    <location>
        <begin position="19"/>
        <end position="96"/>
    </location>
</feature>
<gene>
    <name evidence="8" type="ORF">GHT07_19445</name>
</gene>
<proteinExistence type="inferred from homology"/>
<evidence type="ECO:0000313" key="8">
    <source>
        <dbReference type="EMBL" id="MRD49453.1"/>
    </source>
</evidence>
<keyword evidence="9" id="KW-1185">Reference proteome</keyword>
<evidence type="ECO:0000256" key="2">
    <source>
        <dbReference type="ARBA" id="ARBA00022908"/>
    </source>
</evidence>
<dbReference type="PROSITE" id="PS51898">
    <property type="entry name" value="TYR_RECOMBINASE"/>
    <property type="match status" value="1"/>
</dbReference>
<dbReference type="InterPro" id="IPR044068">
    <property type="entry name" value="CB"/>
</dbReference>
<feature type="domain" description="Tyr recombinase" evidence="6">
    <location>
        <begin position="114"/>
        <end position="330"/>
    </location>
</feature>
<dbReference type="GO" id="GO:0015074">
    <property type="term" value="P:DNA integration"/>
    <property type="evidence" value="ECO:0007669"/>
    <property type="project" value="UniProtKB-KW"/>
</dbReference>
<protein>
    <submittedName>
        <fullName evidence="8">Integron integrase</fullName>
    </submittedName>
</protein>
<comment type="caution">
    <text evidence="8">The sequence shown here is derived from an EMBL/GenBank/DDBJ whole genome shotgun (WGS) entry which is preliminary data.</text>
</comment>
<keyword evidence="4" id="KW-0233">DNA recombination</keyword>
<dbReference type="InterPro" id="IPR002104">
    <property type="entry name" value="Integrase_catalytic"/>
</dbReference>
<keyword evidence="2" id="KW-0229">DNA integration</keyword>
<name>A0A844B8H6_9BURK</name>
<evidence type="ECO:0000256" key="4">
    <source>
        <dbReference type="ARBA" id="ARBA00023172"/>
    </source>
</evidence>
<dbReference type="NCBIfam" id="TIGR02249">
    <property type="entry name" value="integrase_gron"/>
    <property type="match status" value="1"/>
</dbReference>
<accession>A0A844B8H6</accession>
<evidence type="ECO:0000259" key="7">
    <source>
        <dbReference type="PROSITE" id="PS51900"/>
    </source>
</evidence>
<dbReference type="AlphaFoldDB" id="A0A844B8H6"/>
<dbReference type="InterPro" id="IPR004107">
    <property type="entry name" value="Integrase_SAM-like_N"/>
</dbReference>
<dbReference type="InterPro" id="IPR050090">
    <property type="entry name" value="Tyrosine_recombinase_XerCD"/>
</dbReference>
<evidence type="ECO:0000259" key="6">
    <source>
        <dbReference type="PROSITE" id="PS51898"/>
    </source>
</evidence>
<dbReference type="PANTHER" id="PTHR30349:SF64">
    <property type="entry name" value="PROPHAGE INTEGRASE INTD-RELATED"/>
    <property type="match status" value="1"/>
</dbReference>
<evidence type="ECO:0000256" key="1">
    <source>
        <dbReference type="ARBA" id="ARBA00008857"/>
    </source>
</evidence>
<comment type="similarity">
    <text evidence="1">Belongs to the 'phage' integrase family.</text>
</comment>
<dbReference type="EMBL" id="WJBU01000025">
    <property type="protein sequence ID" value="MRD49453.1"/>
    <property type="molecule type" value="Genomic_DNA"/>
</dbReference>
<dbReference type="InterPro" id="IPR011946">
    <property type="entry name" value="Integrase_integron-type"/>
</dbReference>
<organism evidence="8 9">
    <name type="scientific">Caenimonas koreensis DSM 17982</name>
    <dbReference type="NCBI Taxonomy" id="1121255"/>
    <lineage>
        <taxon>Bacteria</taxon>
        <taxon>Pseudomonadati</taxon>
        <taxon>Pseudomonadota</taxon>
        <taxon>Betaproteobacteria</taxon>
        <taxon>Burkholderiales</taxon>
        <taxon>Comamonadaceae</taxon>
        <taxon>Caenimonas</taxon>
    </lineage>
</organism>
<keyword evidence="3 5" id="KW-0238">DNA-binding</keyword>
<dbReference type="NCBIfam" id="NF011946">
    <property type="entry name" value="PRK15417.1"/>
    <property type="match status" value="1"/>
</dbReference>
<evidence type="ECO:0000256" key="3">
    <source>
        <dbReference type="ARBA" id="ARBA00023125"/>
    </source>
</evidence>
<dbReference type="SUPFAM" id="SSF56349">
    <property type="entry name" value="DNA breaking-rejoining enzymes"/>
    <property type="match status" value="1"/>
</dbReference>
<evidence type="ECO:0000313" key="9">
    <source>
        <dbReference type="Proteomes" id="UP000487350"/>
    </source>
</evidence>
<dbReference type="Pfam" id="PF00589">
    <property type="entry name" value="Phage_integrase"/>
    <property type="match status" value="1"/>
</dbReference>
<dbReference type="Pfam" id="PF13495">
    <property type="entry name" value="Phage_int_SAM_4"/>
    <property type="match status" value="1"/>
</dbReference>
<dbReference type="InterPro" id="IPR011010">
    <property type="entry name" value="DNA_brk_join_enz"/>
</dbReference>